<dbReference type="GO" id="GO:0016887">
    <property type="term" value="F:ATP hydrolysis activity"/>
    <property type="evidence" value="ECO:0007669"/>
    <property type="project" value="InterPro"/>
</dbReference>
<evidence type="ECO:0000259" key="6">
    <source>
        <dbReference type="SMART" id="SM00382"/>
    </source>
</evidence>
<dbReference type="AlphaFoldDB" id="B8MPP1"/>
<comment type="similarity">
    <text evidence="2">Belongs to the AAA ATPase family. BCS1 subfamily.</text>
</comment>
<dbReference type="Pfam" id="PF08740">
    <property type="entry name" value="BCS1_N"/>
    <property type="match status" value="1"/>
</dbReference>
<reference evidence="9" key="1">
    <citation type="journal article" date="2015" name="Genome Announc.">
        <title>Genome sequence of the AIDS-associated pathogen Penicillium marneffei (ATCC18224) and its near taxonomic relative Talaromyces stipitatus (ATCC10500).</title>
        <authorList>
            <person name="Nierman W.C."/>
            <person name="Fedorova-Abrams N.D."/>
            <person name="Andrianopoulos A."/>
        </authorList>
    </citation>
    <scope>NUCLEOTIDE SEQUENCE [LARGE SCALE GENOMIC DNA]</scope>
    <source>
        <strain evidence="9">ATCC 10500 / CBS 375.48 / QM 6759 / NRRL 1006</strain>
    </source>
</reference>
<evidence type="ECO:0000256" key="3">
    <source>
        <dbReference type="ARBA" id="ARBA00022792"/>
    </source>
</evidence>
<name>B8MPP1_TALSN</name>
<comment type="subcellular location">
    <subcellularLocation>
        <location evidence="1">Mitochondrion inner membrane</location>
        <topology evidence="1">Single-pass membrane protein</topology>
    </subcellularLocation>
</comment>
<dbReference type="OMA" id="PSHISIM"/>
<keyword evidence="4" id="KW-0547">Nucleotide-binding</keyword>
<keyword evidence="3" id="KW-0472">Membrane</keyword>
<dbReference type="Proteomes" id="UP000001745">
    <property type="component" value="Unassembled WGS sequence"/>
</dbReference>
<dbReference type="Pfam" id="PF00004">
    <property type="entry name" value="AAA"/>
    <property type="match status" value="1"/>
</dbReference>
<organism evidence="8 9">
    <name type="scientific">Talaromyces stipitatus (strain ATCC 10500 / CBS 375.48 / QM 6759 / NRRL 1006)</name>
    <name type="common">Penicillium stipitatum</name>
    <dbReference type="NCBI Taxonomy" id="441959"/>
    <lineage>
        <taxon>Eukaryota</taxon>
        <taxon>Fungi</taxon>
        <taxon>Dikarya</taxon>
        <taxon>Ascomycota</taxon>
        <taxon>Pezizomycotina</taxon>
        <taxon>Eurotiomycetes</taxon>
        <taxon>Eurotiomycetidae</taxon>
        <taxon>Eurotiales</taxon>
        <taxon>Trichocomaceae</taxon>
        <taxon>Talaromyces</taxon>
        <taxon>Talaromyces sect. Talaromyces</taxon>
    </lineage>
</organism>
<dbReference type="EMBL" id="EQ962658">
    <property type="protein sequence ID" value="EED14480.1"/>
    <property type="molecule type" value="Genomic_DNA"/>
</dbReference>
<dbReference type="GeneID" id="8103590"/>
<dbReference type="InterPro" id="IPR014851">
    <property type="entry name" value="BCS1_N"/>
</dbReference>
<accession>B8MPP1</accession>
<dbReference type="VEuPathDB" id="FungiDB:TSTA_106900"/>
<dbReference type="eggNOG" id="KOG0743">
    <property type="taxonomic scope" value="Eukaryota"/>
</dbReference>
<protein>
    <submittedName>
        <fullName evidence="8">Mitochondrial chaperone bcs1, putative</fullName>
    </submittedName>
</protein>
<feature type="region of interest" description="Disordered" evidence="5">
    <location>
        <begin position="97"/>
        <end position="119"/>
    </location>
</feature>
<dbReference type="InterPro" id="IPR003959">
    <property type="entry name" value="ATPase_AAA_core"/>
</dbReference>
<keyword evidence="3" id="KW-0999">Mitochondrion inner membrane</keyword>
<sequence>MVYSETNSTAGLPPGNSLAEMSLPDLSSYLPPIVMLGALAAYLGWKPPKPRTILKNWLMSRIEVRWTDNIFEALEDFLAQEWVCKMSTHRLATTGSRLPWNKNEPNSHEEHVMGTTPPRTCSLPSLTLTPANGNHWFIYEGRLILLEREEREDAWERSQSLHLMCFGWDGSILRKILHAARLRHAELDENKTAVYRAQSNNKSIAWTRASGQGIRELSTVIMDPDLQKKFIEDIDGYLQPETRRWHTERGIPYRRGYLFEGPPGTGKTSLCIAVAGLFKLKIYILNLNNIAEDDLNNLISSLPQQCILLLEDVDSQKITNSRTTEPDNSFTTFQRLSLSGLLNAIDGVIASEGRILIMTTNHKDKLDPALIRPGRVDMTISFEYPDFDSIKRLFLLMYAEYPVEEKKEQQQPASSQCQFCPRLQPSPPANIPGNNISQDELQALANTFAASFPEKEYSQARILGYLKKHSGKPKRAVNLIAELFGEEE</sequence>
<dbReference type="SUPFAM" id="SSF52540">
    <property type="entry name" value="P-loop containing nucleoside triphosphate hydrolases"/>
    <property type="match status" value="1"/>
</dbReference>
<dbReference type="GO" id="GO:0005743">
    <property type="term" value="C:mitochondrial inner membrane"/>
    <property type="evidence" value="ECO:0007669"/>
    <property type="project" value="UniProtKB-SubCell"/>
</dbReference>
<evidence type="ECO:0000256" key="4">
    <source>
        <dbReference type="RuleBase" id="RU003651"/>
    </source>
</evidence>
<feature type="domain" description="AAA+ ATPase" evidence="6">
    <location>
        <begin position="253"/>
        <end position="386"/>
    </location>
</feature>
<evidence type="ECO:0000259" key="7">
    <source>
        <dbReference type="SMART" id="SM01024"/>
    </source>
</evidence>
<dbReference type="STRING" id="441959.B8MPP1"/>
<gene>
    <name evidence="8" type="ORF">TSTA_106900</name>
</gene>
<dbReference type="OrthoDB" id="10251412at2759"/>
<evidence type="ECO:0000313" key="9">
    <source>
        <dbReference type="Proteomes" id="UP000001745"/>
    </source>
</evidence>
<dbReference type="SMART" id="SM01024">
    <property type="entry name" value="BCS1_N"/>
    <property type="match status" value="1"/>
</dbReference>
<dbReference type="InterPro" id="IPR050747">
    <property type="entry name" value="Mitochondrial_chaperone_BCS1"/>
</dbReference>
<proteinExistence type="inferred from homology"/>
<dbReference type="PhylomeDB" id="B8MPP1"/>
<dbReference type="PROSITE" id="PS00674">
    <property type="entry name" value="AAA"/>
    <property type="match status" value="1"/>
</dbReference>
<dbReference type="InterPro" id="IPR003960">
    <property type="entry name" value="ATPase_AAA_CS"/>
</dbReference>
<dbReference type="RefSeq" id="XP_002486718.1">
    <property type="nucleotide sequence ID" value="XM_002486673.1"/>
</dbReference>
<keyword evidence="9" id="KW-1185">Reference proteome</keyword>
<evidence type="ECO:0000256" key="1">
    <source>
        <dbReference type="ARBA" id="ARBA00004434"/>
    </source>
</evidence>
<dbReference type="Gene3D" id="3.40.50.300">
    <property type="entry name" value="P-loop containing nucleotide triphosphate hydrolases"/>
    <property type="match status" value="1"/>
</dbReference>
<keyword evidence="3" id="KW-0496">Mitochondrion</keyword>
<dbReference type="SMART" id="SM00382">
    <property type="entry name" value="AAA"/>
    <property type="match status" value="1"/>
</dbReference>
<dbReference type="InParanoid" id="B8MPP1"/>
<evidence type="ECO:0000256" key="2">
    <source>
        <dbReference type="ARBA" id="ARBA00007448"/>
    </source>
</evidence>
<dbReference type="InterPro" id="IPR003593">
    <property type="entry name" value="AAA+_ATPase"/>
</dbReference>
<dbReference type="PANTHER" id="PTHR23070">
    <property type="entry name" value="BCS1 AAA-TYPE ATPASE"/>
    <property type="match status" value="1"/>
</dbReference>
<feature type="domain" description="BCS1 N-terminal" evidence="7">
    <location>
        <begin position="34"/>
        <end position="220"/>
    </location>
</feature>
<keyword evidence="4" id="KW-0067">ATP-binding</keyword>
<evidence type="ECO:0000256" key="5">
    <source>
        <dbReference type="SAM" id="MobiDB-lite"/>
    </source>
</evidence>
<dbReference type="InterPro" id="IPR027417">
    <property type="entry name" value="P-loop_NTPase"/>
</dbReference>
<dbReference type="GO" id="GO:0005524">
    <property type="term" value="F:ATP binding"/>
    <property type="evidence" value="ECO:0007669"/>
    <property type="project" value="UniProtKB-KW"/>
</dbReference>
<evidence type="ECO:0000313" key="8">
    <source>
        <dbReference type="EMBL" id="EED14480.1"/>
    </source>
</evidence>
<dbReference type="HOGENOM" id="CLU_010189_4_4_1"/>